<dbReference type="InParanoid" id="K1PW49"/>
<dbReference type="PANTHER" id="PTHR10044">
    <property type="entry name" value="INHIBITOR OF APOPTOSIS"/>
    <property type="match status" value="1"/>
</dbReference>
<proteinExistence type="predicted"/>
<reference evidence="1" key="1">
    <citation type="journal article" date="2012" name="Nature">
        <title>The oyster genome reveals stress adaptation and complexity of shell formation.</title>
        <authorList>
            <person name="Zhang G."/>
            <person name="Fang X."/>
            <person name="Guo X."/>
            <person name="Li L."/>
            <person name="Luo R."/>
            <person name="Xu F."/>
            <person name="Yang P."/>
            <person name="Zhang L."/>
            <person name="Wang X."/>
            <person name="Qi H."/>
            <person name="Xiong Z."/>
            <person name="Que H."/>
            <person name="Xie Y."/>
            <person name="Holland P.W."/>
            <person name="Paps J."/>
            <person name="Zhu Y."/>
            <person name="Wu F."/>
            <person name="Chen Y."/>
            <person name="Wang J."/>
            <person name="Peng C."/>
            <person name="Meng J."/>
            <person name="Yang L."/>
            <person name="Liu J."/>
            <person name="Wen B."/>
            <person name="Zhang N."/>
            <person name="Huang Z."/>
            <person name="Zhu Q."/>
            <person name="Feng Y."/>
            <person name="Mount A."/>
            <person name="Hedgecock D."/>
            <person name="Xu Z."/>
            <person name="Liu Y."/>
            <person name="Domazet-Loso T."/>
            <person name="Du Y."/>
            <person name="Sun X."/>
            <person name="Zhang S."/>
            <person name="Liu B."/>
            <person name="Cheng P."/>
            <person name="Jiang X."/>
            <person name="Li J."/>
            <person name="Fan D."/>
            <person name="Wang W."/>
            <person name="Fu W."/>
            <person name="Wang T."/>
            <person name="Wang B."/>
            <person name="Zhang J."/>
            <person name="Peng Z."/>
            <person name="Li Y."/>
            <person name="Li N."/>
            <person name="Wang J."/>
            <person name="Chen M."/>
            <person name="He Y."/>
            <person name="Tan F."/>
            <person name="Song X."/>
            <person name="Zheng Q."/>
            <person name="Huang R."/>
            <person name="Yang H."/>
            <person name="Du X."/>
            <person name="Chen L."/>
            <person name="Yang M."/>
            <person name="Gaffney P.M."/>
            <person name="Wang S."/>
            <person name="Luo L."/>
            <person name="She Z."/>
            <person name="Ming Y."/>
            <person name="Huang W."/>
            <person name="Zhang S."/>
            <person name="Huang B."/>
            <person name="Zhang Y."/>
            <person name="Qu T."/>
            <person name="Ni P."/>
            <person name="Miao G."/>
            <person name="Wang J."/>
            <person name="Wang Q."/>
            <person name="Steinberg C.E."/>
            <person name="Wang H."/>
            <person name="Li N."/>
            <person name="Qian L."/>
            <person name="Zhang G."/>
            <person name="Li Y."/>
            <person name="Yang H."/>
            <person name="Liu X."/>
            <person name="Wang J."/>
            <person name="Yin Y."/>
            <person name="Wang J."/>
        </authorList>
    </citation>
    <scope>NUCLEOTIDE SEQUENCE [LARGE SCALE GENOMIC DNA]</scope>
    <source>
        <strain evidence="1">05x7-T-G4-1.051#20</strain>
    </source>
</reference>
<protein>
    <submittedName>
        <fullName evidence="1">Putative apoptosis inhibitor ORF99</fullName>
    </submittedName>
</protein>
<sequence length="152" mass="17415">MTSSVDSMFKRVETDSCPDPPRSANTRIAGTAGFAMGYPTVLTNKNDSPLYPLGVRPIPPPPTMPHFWQYPEYRTFASRYATFQNWPKFLRGPNKKDLARAGFIYTQTGDKVTCFCCGMTLSEWEPVDDAFREHHRWSRFCQFAQMVGDEKN</sequence>
<dbReference type="SUPFAM" id="SSF57924">
    <property type="entry name" value="Inhibitor of apoptosis (IAP) repeat"/>
    <property type="match status" value="1"/>
</dbReference>
<evidence type="ECO:0000313" key="1">
    <source>
        <dbReference type="EMBL" id="EKC25948.1"/>
    </source>
</evidence>
<name>K1PW49_MAGGI</name>
<dbReference type="InterPro" id="IPR050784">
    <property type="entry name" value="IAP"/>
</dbReference>
<dbReference type="OrthoDB" id="6063402at2759"/>
<organism evidence="1">
    <name type="scientific">Magallana gigas</name>
    <name type="common">Pacific oyster</name>
    <name type="synonym">Crassostrea gigas</name>
    <dbReference type="NCBI Taxonomy" id="29159"/>
    <lineage>
        <taxon>Eukaryota</taxon>
        <taxon>Metazoa</taxon>
        <taxon>Spiralia</taxon>
        <taxon>Lophotrochozoa</taxon>
        <taxon>Mollusca</taxon>
        <taxon>Bivalvia</taxon>
        <taxon>Autobranchia</taxon>
        <taxon>Pteriomorphia</taxon>
        <taxon>Ostreida</taxon>
        <taxon>Ostreoidea</taxon>
        <taxon>Ostreidae</taxon>
        <taxon>Magallana</taxon>
    </lineage>
</organism>
<dbReference type="PROSITE" id="PS50143">
    <property type="entry name" value="BIR_REPEAT_2"/>
    <property type="match status" value="1"/>
</dbReference>
<gene>
    <name evidence="1" type="ORF">CGI_10004586</name>
</gene>
<dbReference type="InterPro" id="IPR001370">
    <property type="entry name" value="BIR_rpt"/>
</dbReference>
<dbReference type="HOGENOM" id="CLU_147593_0_0_1"/>
<dbReference type="CDD" id="cd00022">
    <property type="entry name" value="BIR"/>
    <property type="match status" value="1"/>
</dbReference>
<dbReference type="Gene3D" id="1.10.1170.10">
    <property type="entry name" value="Inhibitor Of Apoptosis Protein (2mihbC-IAP-1), Chain A"/>
    <property type="match status" value="1"/>
</dbReference>
<dbReference type="Pfam" id="PF00653">
    <property type="entry name" value="BIR"/>
    <property type="match status" value="1"/>
</dbReference>
<dbReference type="SMART" id="SM00238">
    <property type="entry name" value="BIR"/>
    <property type="match status" value="1"/>
</dbReference>
<dbReference type="AlphaFoldDB" id="K1PW49"/>
<accession>K1PW49</accession>
<dbReference type="EMBL" id="JH817327">
    <property type="protein sequence ID" value="EKC25948.1"/>
    <property type="molecule type" value="Genomic_DNA"/>
</dbReference>